<evidence type="ECO:0000256" key="6">
    <source>
        <dbReference type="ARBA" id="ARBA00022598"/>
    </source>
</evidence>
<dbReference type="Gene3D" id="3.30.1490.80">
    <property type="match status" value="1"/>
</dbReference>
<evidence type="ECO:0000313" key="17">
    <source>
        <dbReference type="Proteomes" id="UP000261360"/>
    </source>
</evidence>
<dbReference type="GO" id="GO:0004363">
    <property type="term" value="F:glutathione synthase activity"/>
    <property type="evidence" value="ECO:0007669"/>
    <property type="project" value="UniProtKB-UniRule"/>
</dbReference>
<dbReference type="EC" id="6.3.2.3" evidence="4 13"/>
<sequence>MPTVMATKVILEQLITNADRLNSLVVEAKEMAFQHGILLRTPETPNSSEVVSFAPFTLFPSPVPEAPLLQALAVYTHFNTLVDKISQDPDFLQESIVVGLNRSDYMVDQRADRTSSLKQIEINTIAAGGFGVSDRLSVVHRHAMKSVGLLEESKCIQDTSRTPRMSAALAKAWELYGQHKAVILFLVEEVQLSQLSHRTIERELWKRDGLEVAVVYYRYGYMPDHYTEQVRYEYSLISVLLLSTHLVGTKKVQQVLARPGVLERFFPDQPQVVEQIRATFAGLYTLDMGPEGDQTVAMALANPDKFVLKPQREGGGNNYFGEDIVRVLQEVKGDERRAAYILMDRIRPRIEQKILLKKGLPLKLTSICYEIGVYGAYVRYNTMVLSEVAGHTLRSKSAEYDDAGLTRGITTFDNPLII</sequence>
<proteinExistence type="inferred from homology"/>
<feature type="binding site" evidence="14">
    <location>
        <position position="394"/>
    </location>
    <ligand>
        <name>substrate</name>
    </ligand>
</feature>
<comment type="pathway">
    <text evidence="1 13">Sulfur metabolism; glutathione biosynthesis; glutathione from L-cysteine and L-glutamate: step 2/2.</text>
</comment>
<keyword evidence="11 13" id="KW-0460">Magnesium</keyword>
<dbReference type="SUPFAM" id="SSF56059">
    <property type="entry name" value="Glutathione synthetase ATP-binding domain-like"/>
    <property type="match status" value="1"/>
</dbReference>
<dbReference type="Gene3D" id="3.30.470.20">
    <property type="entry name" value="ATP-grasp fold, B domain"/>
    <property type="match status" value="2"/>
</dbReference>
<dbReference type="AlphaFoldDB" id="A0A3B4XMC3"/>
<dbReference type="PANTHER" id="PTHR11130">
    <property type="entry name" value="GLUTATHIONE SYNTHETASE"/>
    <property type="match status" value="1"/>
</dbReference>
<keyword evidence="17" id="KW-1185">Reference proteome</keyword>
<comment type="subunit">
    <text evidence="3">Homodimer.</text>
</comment>
<comment type="catalytic activity">
    <reaction evidence="12">
        <text>gamma-L-glutamyl-L-cysteine + glycine + ATP = glutathione + ADP + phosphate + H(+)</text>
        <dbReference type="Rhea" id="RHEA:13557"/>
        <dbReference type="ChEBI" id="CHEBI:15378"/>
        <dbReference type="ChEBI" id="CHEBI:30616"/>
        <dbReference type="ChEBI" id="CHEBI:43474"/>
        <dbReference type="ChEBI" id="CHEBI:57305"/>
        <dbReference type="ChEBI" id="CHEBI:57925"/>
        <dbReference type="ChEBI" id="CHEBI:58173"/>
        <dbReference type="ChEBI" id="CHEBI:456216"/>
        <dbReference type="EC" id="6.3.2.3"/>
    </reaction>
    <physiologicalReaction direction="left-to-right" evidence="12">
        <dbReference type="Rhea" id="RHEA:13558"/>
    </physiologicalReaction>
</comment>
<dbReference type="InterPro" id="IPR005615">
    <property type="entry name" value="Glutathione_synthase"/>
</dbReference>
<evidence type="ECO:0000256" key="5">
    <source>
        <dbReference type="ARBA" id="ARBA00020821"/>
    </source>
</evidence>
<dbReference type="PIRSF" id="PIRSF001558">
    <property type="entry name" value="GSHase"/>
    <property type="match status" value="1"/>
</dbReference>
<feature type="binding site" evidence="15">
    <location>
        <position position="121"/>
    </location>
    <ligand>
        <name>Mg(2+)</name>
        <dbReference type="ChEBI" id="CHEBI:18420"/>
    </ligand>
</feature>
<evidence type="ECO:0000256" key="14">
    <source>
        <dbReference type="PIRSR" id="PIRSR001558-1"/>
    </source>
</evidence>
<dbReference type="InterPro" id="IPR016185">
    <property type="entry name" value="PreATP-grasp_dom_sf"/>
</dbReference>
<dbReference type="Gene3D" id="3.30.1490.50">
    <property type="match status" value="1"/>
</dbReference>
<reference evidence="16" key="1">
    <citation type="submission" date="2025-08" db="UniProtKB">
        <authorList>
            <consortium name="Ensembl"/>
        </authorList>
    </citation>
    <scope>IDENTIFICATION</scope>
</reference>
<evidence type="ECO:0000256" key="9">
    <source>
        <dbReference type="ARBA" id="ARBA00022741"/>
    </source>
</evidence>
<dbReference type="SUPFAM" id="SSF52440">
    <property type="entry name" value="PreATP-grasp domain"/>
    <property type="match status" value="1"/>
</dbReference>
<dbReference type="GO" id="GO:0000287">
    <property type="term" value="F:magnesium ion binding"/>
    <property type="evidence" value="ECO:0007669"/>
    <property type="project" value="UniProtKB-UniRule"/>
</dbReference>
<dbReference type="UniPathway" id="UPA00142">
    <property type="reaction ID" value="UER00210"/>
</dbReference>
<dbReference type="PANTHER" id="PTHR11130:SF0">
    <property type="entry name" value="GLUTATHIONE SYNTHETASE"/>
    <property type="match status" value="1"/>
</dbReference>
<evidence type="ECO:0000256" key="2">
    <source>
        <dbReference type="ARBA" id="ARBA00010385"/>
    </source>
</evidence>
<feature type="binding site" evidence="14">
    <location>
        <begin position="309"/>
        <end position="318"/>
    </location>
    <ligand>
        <name>ATP</name>
        <dbReference type="ChEBI" id="CHEBI:30616"/>
    </ligand>
</feature>
<evidence type="ECO:0000256" key="10">
    <source>
        <dbReference type="ARBA" id="ARBA00022840"/>
    </source>
</evidence>
<dbReference type="Pfam" id="PF03917">
    <property type="entry name" value="GSH_synth_ATP"/>
    <property type="match status" value="1"/>
</dbReference>
<dbReference type="Gene3D" id="3.40.50.1760">
    <property type="entry name" value="Glutathione synthase, substrate-binding domain superfamily, eukaryotic"/>
    <property type="match status" value="1"/>
</dbReference>
<keyword evidence="6 13" id="KW-0436">Ligase</keyword>
<dbReference type="Gene3D" id="1.10.1080.10">
    <property type="entry name" value="Glutathione Synthetase, Chain A, domain 3"/>
    <property type="match status" value="1"/>
</dbReference>
<keyword evidence="8 13" id="KW-0479">Metal-binding</keyword>
<feature type="binding site" evidence="14">
    <location>
        <position position="102"/>
    </location>
    <ligand>
        <name>substrate</name>
    </ligand>
</feature>
<dbReference type="InterPro" id="IPR014049">
    <property type="entry name" value="Glutathione_synthase_N_euk"/>
</dbReference>
<feature type="binding site" evidence="14">
    <location>
        <position position="121"/>
    </location>
    <ligand>
        <name>ATP</name>
        <dbReference type="ChEBI" id="CHEBI:30616"/>
    </ligand>
</feature>
<feature type="binding site" evidence="14">
    <location>
        <position position="370"/>
    </location>
    <ligand>
        <name>ATP</name>
        <dbReference type="ChEBI" id="CHEBI:30616"/>
    </ligand>
</feature>
<dbReference type="InterPro" id="IPR037013">
    <property type="entry name" value="GSH-S_sub-bd_sf"/>
</dbReference>
<comment type="similarity">
    <text evidence="2 13">Belongs to the eukaryotic GSH synthase family.</text>
</comment>
<evidence type="ECO:0000256" key="3">
    <source>
        <dbReference type="ARBA" id="ARBA00011738"/>
    </source>
</evidence>
<evidence type="ECO:0000256" key="15">
    <source>
        <dbReference type="PIRSR" id="PIRSR001558-2"/>
    </source>
</evidence>
<dbReference type="GeneTree" id="ENSGT00390000013764"/>
<dbReference type="Ensembl" id="ENSSLDT00000013517.1">
    <property type="protein sequence ID" value="ENSSLDP00000013043.1"/>
    <property type="gene ID" value="ENSSLDG00000010339.1"/>
</dbReference>
<evidence type="ECO:0000256" key="4">
    <source>
        <dbReference type="ARBA" id="ARBA00012214"/>
    </source>
</evidence>
<keyword evidence="10 13" id="KW-0067">ATP-binding</keyword>
<feature type="binding site" evidence="14">
    <location>
        <position position="250"/>
    </location>
    <ligand>
        <name>ATP</name>
        <dbReference type="ChEBI" id="CHEBI:30616"/>
    </ligand>
</feature>
<feature type="binding site" evidence="14">
    <location>
        <position position="402"/>
    </location>
    <ligand>
        <name>ATP</name>
        <dbReference type="ChEBI" id="CHEBI:30616"/>
    </ligand>
</feature>
<keyword evidence="9 13" id="KW-0547">Nucleotide-binding</keyword>
<dbReference type="InterPro" id="IPR014042">
    <property type="entry name" value="Glutathione_synthase_a-hlx"/>
</dbReference>
<keyword evidence="7 13" id="KW-0317">Glutathione biosynthesis</keyword>
<comment type="cofactor">
    <cofactor evidence="13 15">
        <name>Mg(2+)</name>
        <dbReference type="ChEBI" id="CHEBI:18420"/>
    </cofactor>
    <text evidence="13 15">Binds 1 Mg(2+) ion per subunit.</text>
</comment>
<accession>A0A3B4XMC3</accession>
<dbReference type="Proteomes" id="UP000261360">
    <property type="component" value="Unplaced"/>
</dbReference>
<evidence type="ECO:0000256" key="11">
    <source>
        <dbReference type="ARBA" id="ARBA00022842"/>
    </source>
</evidence>
<name>A0A3B4XMC3_SERLL</name>
<dbReference type="GO" id="GO:0005524">
    <property type="term" value="F:ATP binding"/>
    <property type="evidence" value="ECO:0007669"/>
    <property type="project" value="UniProtKB-UniRule"/>
</dbReference>
<evidence type="ECO:0000256" key="7">
    <source>
        <dbReference type="ARBA" id="ARBA00022684"/>
    </source>
</evidence>
<organism evidence="16 17">
    <name type="scientific">Seriola lalandi dorsalis</name>
    <dbReference type="NCBI Taxonomy" id="1841481"/>
    <lineage>
        <taxon>Eukaryota</taxon>
        <taxon>Metazoa</taxon>
        <taxon>Chordata</taxon>
        <taxon>Craniata</taxon>
        <taxon>Vertebrata</taxon>
        <taxon>Euteleostomi</taxon>
        <taxon>Actinopterygii</taxon>
        <taxon>Neopterygii</taxon>
        <taxon>Teleostei</taxon>
        <taxon>Neoteleostei</taxon>
        <taxon>Acanthomorphata</taxon>
        <taxon>Carangaria</taxon>
        <taxon>Carangiformes</taxon>
        <taxon>Carangidae</taxon>
        <taxon>Seriola</taxon>
    </lineage>
</organism>
<feature type="binding site" evidence="14">
    <location>
        <begin position="343"/>
        <end position="346"/>
    </location>
    <ligand>
        <name>ATP</name>
        <dbReference type="ChEBI" id="CHEBI:30616"/>
    </ligand>
</feature>
<evidence type="ECO:0000256" key="8">
    <source>
        <dbReference type="ARBA" id="ARBA00022723"/>
    </source>
</evidence>
<reference evidence="16" key="2">
    <citation type="submission" date="2025-09" db="UniProtKB">
        <authorList>
            <consortium name="Ensembl"/>
        </authorList>
    </citation>
    <scope>IDENTIFICATION</scope>
</reference>
<protein>
    <recommendedName>
        <fullName evidence="5 13">Glutathione synthetase</fullName>
        <shortName evidence="13">GSH-S</shortName>
        <ecNumber evidence="4 13">6.3.2.3</ecNumber>
    </recommendedName>
</protein>
<feature type="binding site" evidence="15">
    <location>
        <position position="123"/>
    </location>
    <ligand>
        <name>Mg(2+)</name>
        <dbReference type="ChEBI" id="CHEBI:18420"/>
    </ligand>
</feature>
<feature type="binding site" evidence="15">
    <location>
        <position position="313"/>
    </location>
    <ligand>
        <name>Mg(2+)</name>
        <dbReference type="ChEBI" id="CHEBI:18420"/>
    </ligand>
</feature>
<evidence type="ECO:0000256" key="12">
    <source>
        <dbReference type="ARBA" id="ARBA00048871"/>
    </source>
</evidence>
<evidence type="ECO:0000256" key="13">
    <source>
        <dbReference type="PIRNR" id="PIRNR001558"/>
    </source>
</evidence>
<feature type="binding site" evidence="14">
    <location>
        <position position="396"/>
    </location>
    <ligand>
        <name>ATP</name>
        <dbReference type="ChEBI" id="CHEBI:30616"/>
    </ligand>
</feature>
<dbReference type="FunFam" id="3.30.1490.50:FF:000001">
    <property type="entry name" value="Glutathione synthetase"/>
    <property type="match status" value="1"/>
</dbReference>
<dbReference type="GO" id="GO:0005829">
    <property type="term" value="C:cytosol"/>
    <property type="evidence" value="ECO:0007669"/>
    <property type="project" value="TreeGrafter"/>
</dbReference>
<dbReference type="GO" id="GO:0043295">
    <property type="term" value="F:glutathione binding"/>
    <property type="evidence" value="ECO:0007669"/>
    <property type="project" value="UniProtKB-UniRule"/>
</dbReference>
<evidence type="ECO:0000313" key="16">
    <source>
        <dbReference type="Ensembl" id="ENSSLDP00000013043.1"/>
    </source>
</evidence>
<evidence type="ECO:0000256" key="1">
    <source>
        <dbReference type="ARBA" id="ARBA00004965"/>
    </source>
</evidence>
<dbReference type="InterPro" id="IPR014709">
    <property type="entry name" value="Glutathione_synthase_C_euk"/>
</dbReference>